<evidence type="ECO:0000256" key="2">
    <source>
        <dbReference type="ARBA" id="ARBA00023080"/>
    </source>
</evidence>
<proteinExistence type="predicted"/>
<dbReference type="EMBL" id="BART01021772">
    <property type="protein sequence ID" value="GAH03876.1"/>
    <property type="molecule type" value="Genomic_DNA"/>
</dbReference>
<evidence type="ECO:0000256" key="1">
    <source>
        <dbReference type="ARBA" id="ARBA00022801"/>
    </source>
</evidence>
<dbReference type="CDD" id="cd07557">
    <property type="entry name" value="trimeric_dUTPase"/>
    <property type="match status" value="1"/>
</dbReference>
<dbReference type="InterPro" id="IPR036157">
    <property type="entry name" value="dUTPase-like_sf"/>
</dbReference>
<dbReference type="PANTHER" id="PTHR42680">
    <property type="entry name" value="DCTP DEAMINASE"/>
    <property type="match status" value="1"/>
</dbReference>
<sequence length="196" mass="22041">MATLTNQVILKELKEGKTGDGLVITPLRIDQIGPSSVDVHLGHEFIVFRRALIESLDIKQDNLFRNVHQYQEKIRISEGDKFVLHPHQLVLGATREYIALPTNISAIITGRSTWGRTGLMIATATKIDPDFKGCVTLELMNEGVIPLVLYPGLRVAQLVLFRTEGKSTYQEKGTYKFPTGPTIPNLDKELQYIKKR</sequence>
<dbReference type="GO" id="GO:0008829">
    <property type="term" value="F:dCTP deaminase activity"/>
    <property type="evidence" value="ECO:0007669"/>
    <property type="project" value="InterPro"/>
</dbReference>
<protein>
    <submittedName>
        <fullName evidence="3">Uncharacterized protein</fullName>
    </submittedName>
</protein>
<dbReference type="Gene3D" id="2.70.40.10">
    <property type="match status" value="1"/>
</dbReference>
<reference evidence="3" key="1">
    <citation type="journal article" date="2014" name="Front. Microbiol.">
        <title>High frequency of phylogenetically diverse reductive dehalogenase-homologous genes in deep subseafloor sedimentary metagenomes.</title>
        <authorList>
            <person name="Kawai M."/>
            <person name="Futagami T."/>
            <person name="Toyoda A."/>
            <person name="Takaki Y."/>
            <person name="Nishi S."/>
            <person name="Hori S."/>
            <person name="Arai W."/>
            <person name="Tsubouchi T."/>
            <person name="Morono Y."/>
            <person name="Uchiyama I."/>
            <person name="Ito T."/>
            <person name="Fujiyama A."/>
            <person name="Inagaki F."/>
            <person name="Takami H."/>
        </authorList>
    </citation>
    <scope>NUCLEOTIDE SEQUENCE</scope>
    <source>
        <strain evidence="3">Expedition CK06-06</strain>
    </source>
</reference>
<dbReference type="SUPFAM" id="SSF51283">
    <property type="entry name" value="dUTPase-like"/>
    <property type="match status" value="1"/>
</dbReference>
<name>X1C739_9ZZZZ</name>
<dbReference type="InterPro" id="IPR011962">
    <property type="entry name" value="dCTP_deaminase"/>
</dbReference>
<evidence type="ECO:0000313" key="3">
    <source>
        <dbReference type="EMBL" id="GAH03876.1"/>
    </source>
</evidence>
<accession>X1C739</accession>
<dbReference type="AlphaFoldDB" id="X1C739"/>
<keyword evidence="1" id="KW-0378">Hydrolase</keyword>
<dbReference type="GO" id="GO:0006229">
    <property type="term" value="P:dUTP biosynthetic process"/>
    <property type="evidence" value="ECO:0007669"/>
    <property type="project" value="InterPro"/>
</dbReference>
<dbReference type="PANTHER" id="PTHR42680:SF3">
    <property type="entry name" value="DCTP DEAMINASE"/>
    <property type="match status" value="1"/>
</dbReference>
<comment type="caution">
    <text evidence="3">The sequence shown here is derived from an EMBL/GenBank/DDBJ whole genome shotgun (WGS) entry which is preliminary data.</text>
</comment>
<dbReference type="InterPro" id="IPR033704">
    <property type="entry name" value="dUTPase_trimeric"/>
</dbReference>
<organism evidence="3">
    <name type="scientific">marine sediment metagenome</name>
    <dbReference type="NCBI Taxonomy" id="412755"/>
    <lineage>
        <taxon>unclassified sequences</taxon>
        <taxon>metagenomes</taxon>
        <taxon>ecological metagenomes</taxon>
    </lineage>
</organism>
<dbReference type="Pfam" id="PF22769">
    <property type="entry name" value="DCD"/>
    <property type="match status" value="1"/>
</dbReference>
<gene>
    <name evidence="3" type="ORF">S01H4_40055</name>
</gene>
<dbReference type="NCBIfam" id="TIGR02274">
    <property type="entry name" value="dCTP_deam"/>
    <property type="match status" value="1"/>
</dbReference>
<keyword evidence="2" id="KW-0546">Nucleotide metabolism</keyword>